<organism evidence="1 2">
    <name type="scientific">Mariniphaga anaerophila</name>
    <dbReference type="NCBI Taxonomy" id="1484053"/>
    <lineage>
        <taxon>Bacteria</taxon>
        <taxon>Pseudomonadati</taxon>
        <taxon>Bacteroidota</taxon>
        <taxon>Bacteroidia</taxon>
        <taxon>Marinilabiliales</taxon>
        <taxon>Prolixibacteraceae</taxon>
        <taxon>Mariniphaga</taxon>
    </lineage>
</organism>
<name>A0A1M5F7W7_9BACT</name>
<dbReference type="Proteomes" id="UP000184164">
    <property type="component" value="Unassembled WGS sequence"/>
</dbReference>
<protein>
    <submittedName>
        <fullName evidence="1">Uncharacterized protein</fullName>
    </submittedName>
</protein>
<keyword evidence="2" id="KW-1185">Reference proteome</keyword>
<gene>
    <name evidence="1" type="ORF">SAMN05444274_11155</name>
</gene>
<proteinExistence type="predicted"/>
<evidence type="ECO:0000313" key="1">
    <source>
        <dbReference type="EMBL" id="SHF87597.1"/>
    </source>
</evidence>
<sequence>MQLIVRKKNKQIANRKFRKLTKQNVQQGDEGLPEVREVSNVWTFDKDEKIYYKNMTEKDLRK</sequence>
<dbReference type="AlphaFoldDB" id="A0A1M5F7W7"/>
<evidence type="ECO:0000313" key="2">
    <source>
        <dbReference type="Proteomes" id="UP000184164"/>
    </source>
</evidence>
<dbReference type="RefSeq" id="WP_217651649.1">
    <property type="nucleotide sequence ID" value="NZ_FQUM01000011.1"/>
</dbReference>
<reference evidence="2" key="1">
    <citation type="submission" date="2016-11" db="EMBL/GenBank/DDBJ databases">
        <authorList>
            <person name="Varghese N."/>
            <person name="Submissions S."/>
        </authorList>
    </citation>
    <scope>NUCLEOTIDE SEQUENCE [LARGE SCALE GENOMIC DNA]</scope>
    <source>
        <strain evidence="2">DSM 26910</strain>
    </source>
</reference>
<accession>A0A1M5F7W7</accession>
<dbReference type="EMBL" id="FQUM01000011">
    <property type="protein sequence ID" value="SHF87597.1"/>
    <property type="molecule type" value="Genomic_DNA"/>
</dbReference>